<keyword evidence="3" id="KW-0808">Transferase</keyword>
<keyword evidence="8" id="KW-0732">Signal</keyword>
<evidence type="ECO:0000256" key="4">
    <source>
        <dbReference type="ARBA" id="ARBA00022960"/>
    </source>
</evidence>
<dbReference type="Gene3D" id="1.10.101.10">
    <property type="entry name" value="PGBD-like superfamily/PGBD"/>
    <property type="match status" value="1"/>
</dbReference>
<dbReference type="EMBL" id="CP015519">
    <property type="protein sequence ID" value="APG27372.1"/>
    <property type="molecule type" value="Genomic_DNA"/>
</dbReference>
<protein>
    <recommendedName>
        <fullName evidence="9">L,D-TPase catalytic domain-containing protein</fullName>
    </recommendedName>
</protein>
<dbReference type="InterPro" id="IPR002477">
    <property type="entry name" value="Peptidoglycan-bd-like"/>
</dbReference>
<dbReference type="Proteomes" id="UP000182517">
    <property type="component" value="Chromosome"/>
</dbReference>
<dbReference type="InterPro" id="IPR045380">
    <property type="entry name" value="LD_TPept_scaffold_dom"/>
</dbReference>
<reference evidence="10 11" key="1">
    <citation type="journal article" date="2017" name="Genome Announc.">
        <title>Complete Genome Sequences of Two Acetylene-Fermenting Pelobacter acetylenicus Strains.</title>
        <authorList>
            <person name="Sutton J.M."/>
            <person name="Baesman S.M."/>
            <person name="Fierst J.L."/>
            <person name="Poret-Peterson A.T."/>
            <person name="Oremland R.S."/>
            <person name="Dunlap D.S."/>
            <person name="Akob D.M."/>
        </authorList>
    </citation>
    <scope>NUCLEOTIDE SEQUENCE [LARGE SCALE GENOMIC DNA]</scope>
    <source>
        <strain evidence="10 11">SFB93</strain>
    </source>
</reference>
<dbReference type="InterPro" id="IPR038063">
    <property type="entry name" value="Transpep_catalytic_dom"/>
</dbReference>
<feature type="domain" description="L,D-TPase catalytic" evidence="9">
    <location>
        <begin position="316"/>
        <end position="498"/>
    </location>
</feature>
<evidence type="ECO:0000256" key="3">
    <source>
        <dbReference type="ARBA" id="ARBA00022679"/>
    </source>
</evidence>
<dbReference type="InterPro" id="IPR005490">
    <property type="entry name" value="LD_TPept_cat_dom"/>
</dbReference>
<dbReference type="InterPro" id="IPR036366">
    <property type="entry name" value="PGBDSf"/>
</dbReference>
<evidence type="ECO:0000256" key="6">
    <source>
        <dbReference type="ARBA" id="ARBA00023316"/>
    </source>
</evidence>
<dbReference type="CDD" id="cd16913">
    <property type="entry name" value="YkuD_like"/>
    <property type="match status" value="1"/>
</dbReference>
<keyword evidence="11" id="KW-1185">Reference proteome</keyword>
<dbReference type="GO" id="GO:0004180">
    <property type="term" value="F:carboxypeptidase activity"/>
    <property type="evidence" value="ECO:0007669"/>
    <property type="project" value="UniProtKB-ARBA"/>
</dbReference>
<evidence type="ECO:0000256" key="8">
    <source>
        <dbReference type="SAM" id="SignalP"/>
    </source>
</evidence>
<dbReference type="PANTHER" id="PTHR41533:SF2">
    <property type="entry name" value="BLR7131 PROTEIN"/>
    <property type="match status" value="1"/>
</dbReference>
<dbReference type="KEGG" id="pef:A7E78_05655"/>
<dbReference type="PANTHER" id="PTHR41533">
    <property type="entry name" value="L,D-TRANSPEPTIDASE HI_1667-RELATED"/>
    <property type="match status" value="1"/>
</dbReference>
<dbReference type="SUPFAM" id="SSF47090">
    <property type="entry name" value="PGBD-like"/>
    <property type="match status" value="1"/>
</dbReference>
<feature type="chain" id="PRO_5013063569" description="L,D-TPase catalytic domain-containing protein" evidence="8">
    <location>
        <begin position="19"/>
        <end position="566"/>
    </location>
</feature>
<evidence type="ECO:0000313" key="11">
    <source>
        <dbReference type="Proteomes" id="UP000182517"/>
    </source>
</evidence>
<evidence type="ECO:0000256" key="2">
    <source>
        <dbReference type="ARBA" id="ARBA00005992"/>
    </source>
</evidence>
<sequence length="566" mass="65211">MTLLAMLFVILTTTSSQAQEFQQDAPLTGQLHELLGDSGRPSILNVGGYGLALVDETYSFYRQRNFAAAWVTLQGLSDQGQRLRTVLQSADREGLRPEEYHIKTIDIFAEQLRIFHGQGKPLAPLHLARLDILLTDAFLRYAGDVVDGRVEAAKVYSNEWRPVRRPIDLVEVLQLSLESDQAVKALQEMLPDDPGYLHLRDYLATYRHLAVDGGWPQLPDGPLVQSGESDWRVPWLQQHLIQTGDLPAFSRSADWVFDEATAEALTRFQRRHDLKADGVLGPKTLAALNVSVEERIRQIEINLERWRWLSRDLGRRHLAVNIADFSLEVVEEGEAVLAMPVVVGTDYRRTPVFSARLRYLDFAPYWNVPQTILREDKLPLIKADLNFLESHHYEIVTQRKRIIEWIDPETIDWEGVTAETFPGMLRQKPGPWNALGRVKFMFPNKFHVYLHDTPERHLFDRKRRSYSSGCIRVQRPFDLALYLLQNQVGWDAQRIEEAMAADETLRVLLDEPVPVHILYRTAWVDREGRLQFRNDIYQRDAVLYTALRRHNRKTVVLVACSEGILE</sequence>
<accession>A0A1L3GN63</accession>
<dbReference type="UniPathway" id="UPA00219"/>
<dbReference type="AlphaFoldDB" id="A0A1L3GN63"/>
<dbReference type="Pfam" id="PF20142">
    <property type="entry name" value="Scaffold"/>
    <property type="match status" value="1"/>
</dbReference>
<dbReference type="InterPro" id="IPR036365">
    <property type="entry name" value="PGBD-like_sf"/>
</dbReference>
<feature type="signal peptide" evidence="8">
    <location>
        <begin position="1"/>
        <end position="18"/>
    </location>
</feature>
<comment type="pathway">
    <text evidence="1 7">Cell wall biogenesis; peptidoglycan biosynthesis.</text>
</comment>
<dbReference type="STRING" id="1842532.A7E78_05655"/>
<dbReference type="Gene3D" id="2.40.440.10">
    <property type="entry name" value="L,D-transpeptidase catalytic domain-like"/>
    <property type="match status" value="1"/>
</dbReference>
<evidence type="ECO:0000259" key="9">
    <source>
        <dbReference type="PROSITE" id="PS52029"/>
    </source>
</evidence>
<name>A0A1L3GN63_9BACT</name>
<evidence type="ECO:0000256" key="1">
    <source>
        <dbReference type="ARBA" id="ARBA00004752"/>
    </source>
</evidence>
<keyword evidence="4 7" id="KW-0133">Cell shape</keyword>
<dbReference type="Pfam" id="PF01471">
    <property type="entry name" value="PG_binding_1"/>
    <property type="match status" value="1"/>
</dbReference>
<evidence type="ECO:0000256" key="7">
    <source>
        <dbReference type="PROSITE-ProRule" id="PRU01373"/>
    </source>
</evidence>
<organism evidence="10 11">
    <name type="scientific">Syntrophotalea acetylenivorans</name>
    <dbReference type="NCBI Taxonomy" id="1842532"/>
    <lineage>
        <taxon>Bacteria</taxon>
        <taxon>Pseudomonadati</taxon>
        <taxon>Thermodesulfobacteriota</taxon>
        <taxon>Desulfuromonadia</taxon>
        <taxon>Desulfuromonadales</taxon>
        <taxon>Syntrophotaleaceae</taxon>
        <taxon>Syntrophotalea</taxon>
    </lineage>
</organism>
<proteinExistence type="inferred from homology"/>
<dbReference type="InterPro" id="IPR052905">
    <property type="entry name" value="LD-transpeptidase_YkuD-like"/>
</dbReference>
<feature type="active site" description="Nucleophile" evidence="7">
    <location>
        <position position="470"/>
    </location>
</feature>
<dbReference type="SUPFAM" id="SSF141523">
    <property type="entry name" value="L,D-transpeptidase catalytic domain-like"/>
    <property type="match status" value="1"/>
</dbReference>
<evidence type="ECO:0000313" key="10">
    <source>
        <dbReference type="EMBL" id="APG27372.1"/>
    </source>
</evidence>
<dbReference type="GO" id="GO:0008360">
    <property type="term" value="P:regulation of cell shape"/>
    <property type="evidence" value="ECO:0007669"/>
    <property type="project" value="UniProtKB-UniRule"/>
</dbReference>
<dbReference type="PROSITE" id="PS52029">
    <property type="entry name" value="LD_TPASE"/>
    <property type="match status" value="1"/>
</dbReference>
<comment type="similarity">
    <text evidence="2">Belongs to the YkuD family.</text>
</comment>
<keyword evidence="6 7" id="KW-0961">Cell wall biogenesis/degradation</keyword>
<evidence type="ECO:0000256" key="5">
    <source>
        <dbReference type="ARBA" id="ARBA00022984"/>
    </source>
</evidence>
<feature type="active site" description="Proton donor/acceptor" evidence="7">
    <location>
        <position position="451"/>
    </location>
</feature>
<dbReference type="Pfam" id="PF03734">
    <property type="entry name" value="YkuD"/>
    <property type="match status" value="1"/>
</dbReference>
<dbReference type="GO" id="GO:0071555">
    <property type="term" value="P:cell wall organization"/>
    <property type="evidence" value="ECO:0007669"/>
    <property type="project" value="UniProtKB-UniRule"/>
</dbReference>
<keyword evidence="5 7" id="KW-0573">Peptidoglycan synthesis</keyword>
<dbReference type="GO" id="GO:0016740">
    <property type="term" value="F:transferase activity"/>
    <property type="evidence" value="ECO:0007669"/>
    <property type="project" value="UniProtKB-KW"/>
</dbReference>
<gene>
    <name evidence="10" type="ORF">A7E78_05655</name>
</gene>
<dbReference type="GO" id="GO:0009252">
    <property type="term" value="P:peptidoglycan biosynthetic process"/>
    <property type="evidence" value="ECO:0007669"/>
    <property type="project" value="UniProtKB-UniPathway"/>
</dbReference>